<protein>
    <submittedName>
        <fullName evidence="6">RING-type domain-containing protein</fullName>
    </submittedName>
</protein>
<keyword evidence="1 3" id="KW-0479">Metal-binding</keyword>
<dbReference type="GO" id="GO:0036297">
    <property type="term" value="P:interstrand cross-link repair"/>
    <property type="evidence" value="ECO:0007669"/>
    <property type="project" value="InterPro"/>
</dbReference>
<keyword evidence="1 3" id="KW-0863">Zinc-finger</keyword>
<evidence type="ECO:0000256" key="2">
    <source>
        <dbReference type="ARBA" id="ARBA00022833"/>
    </source>
</evidence>
<reference evidence="6" key="1">
    <citation type="submission" date="2017-02" db="UniProtKB">
        <authorList>
            <consortium name="WormBaseParasite"/>
        </authorList>
    </citation>
    <scope>IDENTIFICATION</scope>
</reference>
<evidence type="ECO:0000256" key="1">
    <source>
        <dbReference type="ARBA" id="ARBA00022771"/>
    </source>
</evidence>
<dbReference type="WBParaSite" id="SPAL_0000367000.1">
    <property type="protein sequence ID" value="SPAL_0000367000.1"/>
    <property type="gene ID" value="SPAL_0000367000"/>
</dbReference>
<dbReference type="GO" id="GO:0008270">
    <property type="term" value="F:zinc ion binding"/>
    <property type="evidence" value="ECO:0007669"/>
    <property type="project" value="UniProtKB-KW"/>
</dbReference>
<dbReference type="SUPFAM" id="SSF57850">
    <property type="entry name" value="RING/U-box"/>
    <property type="match status" value="1"/>
</dbReference>
<dbReference type="GO" id="GO:0005634">
    <property type="term" value="C:nucleus"/>
    <property type="evidence" value="ECO:0007669"/>
    <property type="project" value="InterPro"/>
</dbReference>
<dbReference type="AlphaFoldDB" id="A0A0N5BCC1"/>
<dbReference type="InterPro" id="IPR013083">
    <property type="entry name" value="Znf_RING/FYVE/PHD"/>
</dbReference>
<evidence type="ECO:0000313" key="6">
    <source>
        <dbReference type="WBParaSite" id="SPAL_0000367000.1"/>
    </source>
</evidence>
<dbReference type="Gene3D" id="3.30.40.10">
    <property type="entry name" value="Zinc/RING finger domain, C3HC4 (zinc finger)"/>
    <property type="match status" value="1"/>
</dbReference>
<dbReference type="STRING" id="174720.A0A0N5BCC1"/>
<keyword evidence="2" id="KW-0862">Zinc</keyword>
<dbReference type="InterPro" id="IPR001841">
    <property type="entry name" value="Znf_RING"/>
</dbReference>
<dbReference type="Proteomes" id="UP000046392">
    <property type="component" value="Unplaced"/>
</dbReference>
<accession>A0A0N5BCC1</accession>
<proteinExistence type="predicted"/>
<dbReference type="InterPro" id="IPR037381">
    <property type="entry name" value="RFWD3"/>
</dbReference>
<evidence type="ECO:0000259" key="4">
    <source>
        <dbReference type="PROSITE" id="PS50089"/>
    </source>
</evidence>
<dbReference type="InterPro" id="IPR036322">
    <property type="entry name" value="WD40_repeat_dom_sf"/>
</dbReference>
<evidence type="ECO:0000256" key="3">
    <source>
        <dbReference type="PROSITE-ProRule" id="PRU00175"/>
    </source>
</evidence>
<feature type="domain" description="RING-type" evidence="4">
    <location>
        <begin position="5"/>
        <end position="54"/>
    </location>
</feature>
<dbReference type="SUPFAM" id="SSF50978">
    <property type="entry name" value="WD40 repeat-like"/>
    <property type="match status" value="1"/>
</dbReference>
<organism evidence="5 6">
    <name type="scientific">Strongyloides papillosus</name>
    <name type="common">Intestinal threadworm</name>
    <dbReference type="NCBI Taxonomy" id="174720"/>
    <lineage>
        <taxon>Eukaryota</taxon>
        <taxon>Metazoa</taxon>
        <taxon>Ecdysozoa</taxon>
        <taxon>Nematoda</taxon>
        <taxon>Chromadorea</taxon>
        <taxon>Rhabditida</taxon>
        <taxon>Tylenchina</taxon>
        <taxon>Panagrolaimomorpha</taxon>
        <taxon>Strongyloidoidea</taxon>
        <taxon>Strongyloididae</taxon>
        <taxon>Strongyloides</taxon>
    </lineage>
</organism>
<dbReference type="PANTHER" id="PTHR16047:SF7">
    <property type="entry name" value="E3 UBIQUITIN-PROTEIN LIGASE RFWD3"/>
    <property type="match status" value="1"/>
</dbReference>
<dbReference type="GO" id="GO:0004842">
    <property type="term" value="F:ubiquitin-protein transferase activity"/>
    <property type="evidence" value="ECO:0007669"/>
    <property type="project" value="InterPro"/>
</dbReference>
<dbReference type="GO" id="GO:0016567">
    <property type="term" value="P:protein ubiquitination"/>
    <property type="evidence" value="ECO:0007669"/>
    <property type="project" value="InterPro"/>
</dbReference>
<dbReference type="Pfam" id="PF13639">
    <property type="entry name" value="zf-RING_2"/>
    <property type="match status" value="1"/>
</dbReference>
<sequence>MPFRCGICSEAYTSNGSDHALCSTKCGHLFGKRCLEKWINENSVDGECKCPICSQFVREYHPIHDVPNQLLEVTSDDGKNKCRSEDDVMRQYVLGTLKETHFFMKQSNKGRQELDNIFINFFDAYNGYILIIESPSITKSNTISFLKIYEGDTICYIKQFKSACITAVAINKCCEDSLEFCLGFKNGVILNTVISLSNRVHRTPHESIFFNEKKEINSICYLGYNNIVYSVGDSRVFNIFNIHVDCIHLKKNWFENATVKLKTVTNLKVVNDSTLFGLMNDKIYVFGKNTVPYEIYSEKDLLLTSFEYDSLLKNDVDK</sequence>
<evidence type="ECO:0000313" key="5">
    <source>
        <dbReference type="Proteomes" id="UP000046392"/>
    </source>
</evidence>
<dbReference type="PANTHER" id="PTHR16047">
    <property type="entry name" value="RFWD3 PROTEIN"/>
    <property type="match status" value="1"/>
</dbReference>
<keyword evidence="5" id="KW-1185">Reference proteome</keyword>
<dbReference type="PROSITE" id="PS50089">
    <property type="entry name" value="ZF_RING_2"/>
    <property type="match status" value="1"/>
</dbReference>
<name>A0A0N5BCC1_STREA</name>